<feature type="compositionally biased region" description="Low complexity" evidence="1">
    <location>
        <begin position="583"/>
        <end position="594"/>
    </location>
</feature>
<feature type="compositionally biased region" description="Pro residues" evidence="1">
    <location>
        <begin position="209"/>
        <end position="218"/>
    </location>
</feature>
<feature type="non-terminal residue" evidence="2">
    <location>
        <position position="1"/>
    </location>
</feature>
<accession>A0A1X6NJQ2</accession>
<dbReference type="EMBL" id="KV920044">
    <property type="protein sequence ID" value="OSX68828.1"/>
    <property type="molecule type" value="Genomic_DNA"/>
</dbReference>
<evidence type="ECO:0000313" key="3">
    <source>
        <dbReference type="Proteomes" id="UP000218209"/>
    </source>
</evidence>
<dbReference type="AlphaFoldDB" id="A0A1X6NJQ2"/>
<feature type="compositionally biased region" description="Basic residues" evidence="1">
    <location>
        <begin position="476"/>
        <end position="486"/>
    </location>
</feature>
<feature type="region of interest" description="Disordered" evidence="1">
    <location>
        <begin position="331"/>
        <end position="684"/>
    </location>
</feature>
<feature type="compositionally biased region" description="Low complexity" evidence="1">
    <location>
        <begin position="612"/>
        <end position="631"/>
    </location>
</feature>
<feature type="compositionally biased region" description="Basic residues" evidence="1">
    <location>
        <begin position="52"/>
        <end position="67"/>
    </location>
</feature>
<feature type="compositionally biased region" description="Low complexity" evidence="1">
    <location>
        <begin position="561"/>
        <end position="572"/>
    </location>
</feature>
<feature type="compositionally biased region" description="Gly residues" evidence="1">
    <location>
        <begin position="331"/>
        <end position="353"/>
    </location>
</feature>
<organism evidence="2 3">
    <name type="scientific">Porphyra umbilicalis</name>
    <name type="common">Purple laver</name>
    <name type="synonym">Red alga</name>
    <dbReference type="NCBI Taxonomy" id="2786"/>
    <lineage>
        <taxon>Eukaryota</taxon>
        <taxon>Rhodophyta</taxon>
        <taxon>Bangiophyceae</taxon>
        <taxon>Bangiales</taxon>
        <taxon>Bangiaceae</taxon>
        <taxon>Porphyra</taxon>
    </lineage>
</organism>
<feature type="compositionally biased region" description="Low complexity" evidence="1">
    <location>
        <begin position="640"/>
        <end position="659"/>
    </location>
</feature>
<proteinExistence type="predicted"/>
<feature type="compositionally biased region" description="Basic residues" evidence="1">
    <location>
        <begin position="138"/>
        <end position="177"/>
    </location>
</feature>
<sequence>VLHACRASSEPRCPLSPPRTPCSRPPRAPSPGYLPLDLALRPRPLRPAAPDRRRRRRRRRRCAHRHPLSNAIAHHPVGPHPLSRRVVAEVVAALGLGDEGEELGGNAAADRAAGAVHRVGAVLLKAVAADEGAQVNRQPRRGRHAHRRRRRRRVGRRHGRRARRRHRRRRGAGRHLPQRGGPADLGRRVARLRGRSVHGVCGCSAGGGAPPPPVGRPAPHPHRPVGARRPDHGADEEHRHVEVRVLRGGEAARAPRAVADVEEALDRRPQGLRVGVVGVPRRRQAIAGGPRGNAIVVVTHIVVRRPRGADVRAGRGVEAVRARCVWGRGGAANGCGGGGSSGGGAGSAHGRGNGRCCDRDRDRGRCRHRHGGGHAPAPAPPHGANRHGGSRASHDEALPMRRGRALDGGGAHGRPPRVTSRHPHTDTRTGARAAGTRRRPPPACLVRATRVPRRGAPRAAAARRPSRAPPHASPPARRRRRRRRPCRVADPDGSRVPPPPGACGGRRGGRARRRPARAWMRRPSRWRPRFRLHGSPPNARTHPHGEWPTRGRRGHSCRLPRGVTGVGARTGRMMSSATGGADGAPARHAAGAADWGRRRPGGGTPRREPPARRVGAPADGAAAPAAAAPVARGGGGSRGGAAPVWLAAHATADASRARSAPPPPLPPPPTWRACPTVPYRRRWR</sequence>
<feature type="non-terminal residue" evidence="2">
    <location>
        <position position="684"/>
    </location>
</feature>
<name>A0A1X6NJQ2_PORUM</name>
<evidence type="ECO:0000313" key="2">
    <source>
        <dbReference type="EMBL" id="OSX68828.1"/>
    </source>
</evidence>
<protein>
    <submittedName>
        <fullName evidence="2">Uncharacterized protein</fullName>
    </submittedName>
</protein>
<feature type="region of interest" description="Disordered" evidence="1">
    <location>
        <begin position="207"/>
        <end position="233"/>
    </location>
</feature>
<feature type="compositionally biased region" description="Pro residues" evidence="1">
    <location>
        <begin position="14"/>
        <end position="29"/>
    </location>
</feature>
<feature type="compositionally biased region" description="Basic residues" evidence="1">
    <location>
        <begin position="507"/>
        <end position="532"/>
    </location>
</feature>
<keyword evidence="3" id="KW-1185">Reference proteome</keyword>
<gene>
    <name evidence="2" type="ORF">BU14_2197s0001</name>
</gene>
<feature type="region of interest" description="Disordered" evidence="1">
    <location>
        <begin position="133"/>
        <end position="186"/>
    </location>
</feature>
<evidence type="ECO:0000256" key="1">
    <source>
        <dbReference type="SAM" id="MobiDB-lite"/>
    </source>
</evidence>
<dbReference type="Proteomes" id="UP000218209">
    <property type="component" value="Unassembled WGS sequence"/>
</dbReference>
<feature type="region of interest" description="Disordered" evidence="1">
    <location>
        <begin position="1"/>
        <end position="79"/>
    </location>
</feature>
<feature type="compositionally biased region" description="Pro residues" evidence="1">
    <location>
        <begin position="660"/>
        <end position="670"/>
    </location>
</feature>
<reference evidence="2 3" key="1">
    <citation type="submission" date="2017-03" db="EMBL/GenBank/DDBJ databases">
        <title>WGS assembly of Porphyra umbilicalis.</title>
        <authorList>
            <person name="Brawley S.H."/>
            <person name="Blouin N.A."/>
            <person name="Ficko-Blean E."/>
            <person name="Wheeler G.L."/>
            <person name="Lohr M."/>
            <person name="Goodson H.V."/>
            <person name="Jenkins J.W."/>
            <person name="Blaby-Haas C.E."/>
            <person name="Helliwell K.E."/>
            <person name="Chan C."/>
            <person name="Marriage T."/>
            <person name="Bhattacharya D."/>
            <person name="Klein A.S."/>
            <person name="Badis Y."/>
            <person name="Brodie J."/>
            <person name="Cao Y."/>
            <person name="Collen J."/>
            <person name="Dittami S.M."/>
            <person name="Gachon C.M."/>
            <person name="Green B.R."/>
            <person name="Karpowicz S."/>
            <person name="Kim J.W."/>
            <person name="Kudahl U."/>
            <person name="Lin S."/>
            <person name="Michel G."/>
            <person name="Mittag M."/>
            <person name="Olson B.J."/>
            <person name="Pangilinan J."/>
            <person name="Peng Y."/>
            <person name="Qiu H."/>
            <person name="Shu S."/>
            <person name="Singer J.T."/>
            <person name="Smith A.G."/>
            <person name="Sprecher B.N."/>
            <person name="Wagner V."/>
            <person name="Wang W."/>
            <person name="Wang Z.-Y."/>
            <person name="Yan J."/>
            <person name="Yarish C."/>
            <person name="Zoeuner-Riek S."/>
            <person name="Zhuang Y."/>
            <person name="Zou Y."/>
            <person name="Lindquist E.A."/>
            <person name="Grimwood J."/>
            <person name="Barry K."/>
            <person name="Rokhsar D.S."/>
            <person name="Schmutz J."/>
            <person name="Stiller J.W."/>
            <person name="Grossman A.R."/>
            <person name="Prochnik S.E."/>
        </authorList>
    </citation>
    <scope>NUCLEOTIDE SEQUENCE [LARGE SCALE GENOMIC DNA]</scope>
    <source>
        <strain evidence="2">4086291</strain>
    </source>
</reference>
<feature type="compositionally biased region" description="Low complexity" evidence="1">
    <location>
        <begin position="30"/>
        <end position="48"/>
    </location>
</feature>